<feature type="compositionally biased region" description="Basic and acidic residues" evidence="5">
    <location>
        <begin position="92"/>
        <end position="122"/>
    </location>
</feature>
<keyword evidence="3" id="KW-0732">Signal</keyword>
<evidence type="ECO:0000256" key="1">
    <source>
        <dbReference type="ARBA" id="ARBA00004613"/>
    </source>
</evidence>
<dbReference type="SUPFAM" id="SSF50814">
    <property type="entry name" value="Lipocalins"/>
    <property type="match status" value="1"/>
</dbReference>
<evidence type="ECO:0000313" key="7">
    <source>
        <dbReference type="Proteomes" id="UP001476798"/>
    </source>
</evidence>
<evidence type="ECO:0000313" key="6">
    <source>
        <dbReference type="EMBL" id="MEQ2167371.1"/>
    </source>
</evidence>
<feature type="compositionally biased region" description="Basic and acidic residues" evidence="5">
    <location>
        <begin position="55"/>
        <end position="83"/>
    </location>
</feature>
<protein>
    <submittedName>
        <fullName evidence="6">Uncharacterized protein</fullName>
    </submittedName>
</protein>
<dbReference type="InterPro" id="IPR012674">
    <property type="entry name" value="Calycin"/>
</dbReference>
<reference evidence="6 7" key="1">
    <citation type="submission" date="2021-06" db="EMBL/GenBank/DDBJ databases">
        <authorList>
            <person name="Palmer J.M."/>
        </authorList>
    </citation>
    <scope>NUCLEOTIDE SEQUENCE [LARGE SCALE GENOMIC DNA]</scope>
    <source>
        <strain evidence="6 7">GA_2019</strain>
        <tissue evidence="6">Muscle</tissue>
    </source>
</reference>
<dbReference type="PANTHER" id="PTHR11967:SF2">
    <property type="entry name" value="ALPHA-1-ACID GLYCOPROTEIN 1"/>
    <property type="match status" value="1"/>
</dbReference>
<evidence type="ECO:0000256" key="3">
    <source>
        <dbReference type="ARBA" id="ARBA00022729"/>
    </source>
</evidence>
<sequence length="334" mass="38381">MVPFICFQSSHAGGYDGRAVPPFPFPQGAYPPPLAGGVPPPWPPMVDNSKPWDYYSRREDKRDKDRDRPRERTHERERDREHSPSTMSYNSDEERYRYREYPERGYPERHRDRASREKEERHRERRHREKEEGRHKSSRSCDALLKPITVSNEEMLGRWYFTGGSSDIPGSRSLAHLMTSVWLDLTVTSRSNVLNIVQTQRIFGECSSLAYDVIFENSTMLIEQPFYLKEVYLSTECADCLVAKEDIISGTDTFTSLLMFSKSKSISPAAVELLKKQAECLQLPTPIIINPNNEICPDNITPSEGLSALNSVLQAKMGHQVARLLDTVFDMFIN</sequence>
<feature type="compositionally biased region" description="Pro residues" evidence="5">
    <location>
        <begin position="26"/>
        <end position="44"/>
    </location>
</feature>
<dbReference type="PANTHER" id="PTHR11967">
    <property type="entry name" value="ALPHA-1-ACID GLYCOPROTEIN"/>
    <property type="match status" value="1"/>
</dbReference>
<comment type="subcellular location">
    <subcellularLocation>
        <location evidence="1">Secreted</location>
    </subcellularLocation>
</comment>
<feature type="region of interest" description="Disordered" evidence="5">
    <location>
        <begin position="26"/>
        <end position="139"/>
    </location>
</feature>
<accession>A0ABV0N7R1</accession>
<proteinExistence type="predicted"/>
<evidence type="ECO:0000256" key="5">
    <source>
        <dbReference type="SAM" id="MobiDB-lite"/>
    </source>
</evidence>
<gene>
    <name evidence="6" type="ORF">GOODEAATRI_003533</name>
</gene>
<keyword evidence="2" id="KW-0964">Secreted</keyword>
<name>A0ABV0N7R1_9TELE</name>
<keyword evidence="7" id="KW-1185">Reference proteome</keyword>
<organism evidence="6 7">
    <name type="scientific">Goodea atripinnis</name>
    <dbReference type="NCBI Taxonomy" id="208336"/>
    <lineage>
        <taxon>Eukaryota</taxon>
        <taxon>Metazoa</taxon>
        <taxon>Chordata</taxon>
        <taxon>Craniata</taxon>
        <taxon>Vertebrata</taxon>
        <taxon>Euteleostomi</taxon>
        <taxon>Actinopterygii</taxon>
        <taxon>Neopterygii</taxon>
        <taxon>Teleostei</taxon>
        <taxon>Neoteleostei</taxon>
        <taxon>Acanthomorphata</taxon>
        <taxon>Ovalentaria</taxon>
        <taxon>Atherinomorphae</taxon>
        <taxon>Cyprinodontiformes</taxon>
        <taxon>Goodeidae</taxon>
        <taxon>Goodea</taxon>
    </lineage>
</organism>
<evidence type="ECO:0000256" key="2">
    <source>
        <dbReference type="ARBA" id="ARBA00022525"/>
    </source>
</evidence>
<dbReference type="Gene3D" id="2.40.128.20">
    <property type="match status" value="1"/>
</dbReference>
<dbReference type="Proteomes" id="UP001476798">
    <property type="component" value="Unassembled WGS sequence"/>
</dbReference>
<keyword evidence="4" id="KW-0325">Glycoprotein</keyword>
<dbReference type="EMBL" id="JAHRIO010030123">
    <property type="protein sequence ID" value="MEQ2167371.1"/>
    <property type="molecule type" value="Genomic_DNA"/>
</dbReference>
<evidence type="ECO:0000256" key="4">
    <source>
        <dbReference type="ARBA" id="ARBA00023180"/>
    </source>
</evidence>
<comment type="caution">
    <text evidence="6">The sequence shown here is derived from an EMBL/GenBank/DDBJ whole genome shotgun (WGS) entry which is preliminary data.</text>
</comment>